<dbReference type="PANTHER" id="PTHR23508:SF10">
    <property type="entry name" value="CARBOXYLIC ACID TRANSPORTER PROTEIN HOMOLOG"/>
    <property type="match status" value="1"/>
</dbReference>
<keyword evidence="3 5" id="KW-1133">Transmembrane helix</keyword>
<dbReference type="InterPro" id="IPR005829">
    <property type="entry name" value="Sugar_transporter_CS"/>
</dbReference>
<dbReference type="PROSITE" id="PS00217">
    <property type="entry name" value="SUGAR_TRANSPORT_2"/>
    <property type="match status" value="1"/>
</dbReference>
<feature type="domain" description="Major facilitator superfamily (MFS) profile" evidence="6">
    <location>
        <begin position="27"/>
        <end position="413"/>
    </location>
</feature>
<protein>
    <submittedName>
        <fullName evidence="7">3-(3-hydroxy-phenyl)propionate transporter MhpT</fullName>
    </submittedName>
</protein>
<evidence type="ECO:0000313" key="7">
    <source>
        <dbReference type="EMBL" id="USQ98227.1"/>
    </source>
</evidence>
<feature type="transmembrane region" description="Helical" evidence="5">
    <location>
        <begin position="298"/>
        <end position="316"/>
    </location>
</feature>
<dbReference type="InterPro" id="IPR036259">
    <property type="entry name" value="MFS_trans_sf"/>
</dbReference>
<feature type="transmembrane region" description="Helical" evidence="5">
    <location>
        <begin position="152"/>
        <end position="172"/>
    </location>
</feature>
<evidence type="ECO:0000256" key="2">
    <source>
        <dbReference type="ARBA" id="ARBA00022692"/>
    </source>
</evidence>
<dbReference type="Gene3D" id="1.20.1250.20">
    <property type="entry name" value="MFS general substrate transporter like domains"/>
    <property type="match status" value="2"/>
</dbReference>
<keyword evidence="2 5" id="KW-0812">Transmembrane</keyword>
<dbReference type="Pfam" id="PF07690">
    <property type="entry name" value="MFS_1"/>
    <property type="match status" value="1"/>
</dbReference>
<organism evidence="7 8">
    <name type="scientific">Caulobacter segnis</name>
    <dbReference type="NCBI Taxonomy" id="88688"/>
    <lineage>
        <taxon>Bacteria</taxon>
        <taxon>Pseudomonadati</taxon>
        <taxon>Pseudomonadota</taxon>
        <taxon>Alphaproteobacteria</taxon>
        <taxon>Caulobacterales</taxon>
        <taxon>Caulobacteraceae</taxon>
        <taxon>Caulobacter</taxon>
    </lineage>
</organism>
<keyword evidence="8" id="KW-1185">Reference proteome</keyword>
<proteinExistence type="predicted"/>
<evidence type="ECO:0000256" key="1">
    <source>
        <dbReference type="ARBA" id="ARBA00004141"/>
    </source>
</evidence>
<gene>
    <name evidence="7" type="primary">mhpT</name>
    <name evidence="7" type="ORF">MZV50_12100</name>
</gene>
<feature type="transmembrane region" description="Helical" evidence="5">
    <location>
        <begin position="235"/>
        <end position="255"/>
    </location>
</feature>
<feature type="transmembrane region" description="Helical" evidence="5">
    <location>
        <begin position="178"/>
        <end position="200"/>
    </location>
</feature>
<feature type="transmembrane region" description="Helical" evidence="5">
    <location>
        <begin position="92"/>
        <end position="110"/>
    </location>
</feature>
<evidence type="ECO:0000259" key="6">
    <source>
        <dbReference type="PROSITE" id="PS50850"/>
    </source>
</evidence>
<name>A0ABY4ZZI7_9CAUL</name>
<dbReference type="InterPro" id="IPR020846">
    <property type="entry name" value="MFS_dom"/>
</dbReference>
<reference evidence="7 8" key="1">
    <citation type="submission" date="2022-04" db="EMBL/GenBank/DDBJ databases">
        <title>Genome sequence of soybean root-associated Caulobacter segnis RL271.</title>
        <authorList>
            <person name="Longley R."/>
            <person name="Bonito G."/>
            <person name="Trigodet F."/>
            <person name="Crosson S."/>
            <person name="Fiebig A."/>
        </authorList>
    </citation>
    <scope>NUCLEOTIDE SEQUENCE [LARGE SCALE GENOMIC DNA]</scope>
    <source>
        <strain evidence="7 8">RL271</strain>
    </source>
</reference>
<feature type="transmembrane region" description="Helical" evidence="5">
    <location>
        <begin position="63"/>
        <end position="80"/>
    </location>
</feature>
<evidence type="ECO:0000256" key="3">
    <source>
        <dbReference type="ARBA" id="ARBA00022989"/>
    </source>
</evidence>
<sequence>MSDPARGPTIREASAQRTSARRTTVLTAALCYLVAALEGLDLQAAGVAAPKLAPAMGLSSDQLGWFFSASTFGLMLGAAIGGRLSDRFGRKAVLVASVVVFGLLSLATAFSPNLEILVLTRFLTGVGLGGALPNLVALVVENAPPERKNAAVGLLYAGLPTGGATASLISLLGRHDNWQEIFIVGGVAPLVAAPVLALLLPDSRQQADAKAAEGALRPAGVAFTLLGEGRAARTLLLWLGFFLALLTFYLLLNWLPTLLIGRGLPRPDAALVQVAFNVMGALASIVTGNLMDRTNLRTMTTATFLLAIGGLVLLAVTPPHLVACLISGAIVGGTMSATQALLYAVTPANYPTAIRGTGVGAAVAVGRLGSAAGPLLAGALLGVGRTPSEVLTFMAPTMLLSALAIVLLAALMARAQRALHA</sequence>
<evidence type="ECO:0000256" key="5">
    <source>
        <dbReference type="SAM" id="Phobius"/>
    </source>
</evidence>
<evidence type="ECO:0000313" key="8">
    <source>
        <dbReference type="Proteomes" id="UP001057520"/>
    </source>
</evidence>
<feature type="transmembrane region" description="Helical" evidence="5">
    <location>
        <begin position="116"/>
        <end position="140"/>
    </location>
</feature>
<evidence type="ECO:0000256" key="4">
    <source>
        <dbReference type="ARBA" id="ARBA00023136"/>
    </source>
</evidence>
<keyword evidence="4 5" id="KW-0472">Membrane</keyword>
<comment type="subcellular location">
    <subcellularLocation>
        <location evidence="1">Membrane</location>
        <topology evidence="1">Multi-pass membrane protein</topology>
    </subcellularLocation>
</comment>
<dbReference type="EMBL" id="CP096040">
    <property type="protein sequence ID" value="USQ98227.1"/>
    <property type="molecule type" value="Genomic_DNA"/>
</dbReference>
<feature type="transmembrane region" description="Helical" evidence="5">
    <location>
        <begin position="270"/>
        <end position="291"/>
    </location>
</feature>
<dbReference type="Proteomes" id="UP001057520">
    <property type="component" value="Chromosome"/>
</dbReference>
<feature type="transmembrane region" description="Helical" evidence="5">
    <location>
        <begin position="357"/>
        <end position="381"/>
    </location>
</feature>
<dbReference type="NCBIfam" id="NF008586">
    <property type="entry name" value="PRK11551.1"/>
    <property type="match status" value="1"/>
</dbReference>
<dbReference type="SUPFAM" id="SSF103473">
    <property type="entry name" value="MFS general substrate transporter"/>
    <property type="match status" value="1"/>
</dbReference>
<dbReference type="PROSITE" id="PS50850">
    <property type="entry name" value="MFS"/>
    <property type="match status" value="1"/>
</dbReference>
<accession>A0ABY4ZZI7</accession>
<dbReference type="PANTHER" id="PTHR23508">
    <property type="entry name" value="CARBOXYLIC ACID TRANSPORTER PROTEIN HOMOLOG"/>
    <property type="match status" value="1"/>
</dbReference>
<feature type="transmembrane region" description="Helical" evidence="5">
    <location>
        <begin position="393"/>
        <end position="413"/>
    </location>
</feature>
<dbReference type="InterPro" id="IPR011701">
    <property type="entry name" value="MFS"/>
</dbReference>
<dbReference type="PROSITE" id="PS00216">
    <property type="entry name" value="SUGAR_TRANSPORT_1"/>
    <property type="match status" value="1"/>
</dbReference>
<feature type="transmembrane region" description="Helical" evidence="5">
    <location>
        <begin position="322"/>
        <end position="345"/>
    </location>
</feature>